<dbReference type="Gene3D" id="3.60.40.10">
    <property type="entry name" value="PPM-type phosphatase domain"/>
    <property type="match status" value="1"/>
</dbReference>
<dbReference type="InterPro" id="IPR001932">
    <property type="entry name" value="PPM-type_phosphatase-like_dom"/>
</dbReference>
<keyword evidence="2" id="KW-1133">Transmembrane helix</keyword>
<name>A0A2U3KBY9_9BACT</name>
<dbReference type="Pfam" id="PF07228">
    <property type="entry name" value="SpoIIE"/>
    <property type="match status" value="1"/>
</dbReference>
<dbReference type="AlphaFoldDB" id="A0A2U3KBY9"/>
<evidence type="ECO:0000313" key="5">
    <source>
        <dbReference type="Proteomes" id="UP000238701"/>
    </source>
</evidence>
<keyword evidence="2" id="KW-0812">Transmembrane</keyword>
<evidence type="ECO:0000256" key="2">
    <source>
        <dbReference type="SAM" id="Phobius"/>
    </source>
</evidence>
<keyword evidence="2" id="KW-0472">Membrane</keyword>
<dbReference type="SMART" id="SM00331">
    <property type="entry name" value="PP2C_SIG"/>
    <property type="match status" value="1"/>
</dbReference>
<feature type="domain" description="PPM-type phosphatase" evidence="3">
    <location>
        <begin position="176"/>
        <end position="388"/>
    </location>
</feature>
<accession>A0A2U3KBY9</accession>
<evidence type="ECO:0000313" key="4">
    <source>
        <dbReference type="EMBL" id="SPF37184.1"/>
    </source>
</evidence>
<sequence length="390" mass="43269">MKNWLHKWLEGLGTAYPSASSSYWRTMPLGRLKKLLAAAFFTVSVLGFVLDLLLLNHPHLGRGLVWPLLMGAMAAGTLAARIKRIRLYHPIHLILLAVTCLAFILPYTSARLPVPEALKQRVAFDAISILLCTGLSYRLLQSFLSYEGLASVRMQTELSLARGIQATLVPTVSFQNSTFEVYGKSIPSAEMGGDLIDVIQSDGSLLAYIADISGHGLAAGQLMGMLKTAMRVGLQFRQDPVALLESVDRVLPAVKEPDMYATLALLYFDGLAQVEYALAGHVPILHYRDRSRDTIRLSMEQFPLGMMPGGCYVSQRTTYSLGDLFLMLTDGISEVPNEKDEEFGLARLEQLLTQCAAQPLPQIWELIMEEVRQHGLQQDDQTLLLVRVRH</sequence>
<evidence type="ECO:0000256" key="1">
    <source>
        <dbReference type="ARBA" id="ARBA00022801"/>
    </source>
</evidence>
<reference evidence="5" key="1">
    <citation type="submission" date="2018-02" db="EMBL/GenBank/DDBJ databases">
        <authorList>
            <person name="Hausmann B."/>
        </authorList>
    </citation>
    <scope>NUCLEOTIDE SEQUENCE [LARGE SCALE GENOMIC DNA]</scope>
    <source>
        <strain evidence="5">Peat soil MAG SbA1</strain>
    </source>
</reference>
<evidence type="ECO:0000259" key="3">
    <source>
        <dbReference type="SMART" id="SM00331"/>
    </source>
</evidence>
<dbReference type="Proteomes" id="UP000238701">
    <property type="component" value="Unassembled WGS sequence"/>
</dbReference>
<dbReference type="OrthoDB" id="110142at2"/>
<proteinExistence type="predicted"/>
<organism evidence="4 5">
    <name type="scientific">Candidatus Sulfotelmatobacter kueseliae</name>
    <dbReference type="NCBI Taxonomy" id="2042962"/>
    <lineage>
        <taxon>Bacteria</taxon>
        <taxon>Pseudomonadati</taxon>
        <taxon>Acidobacteriota</taxon>
        <taxon>Terriglobia</taxon>
        <taxon>Terriglobales</taxon>
        <taxon>Candidatus Korobacteraceae</taxon>
        <taxon>Candidatus Sulfotelmatobacter</taxon>
    </lineage>
</organism>
<gene>
    <name evidence="4" type="ORF">SBA1_1710001</name>
</gene>
<dbReference type="GO" id="GO:0016791">
    <property type="term" value="F:phosphatase activity"/>
    <property type="evidence" value="ECO:0007669"/>
    <property type="project" value="TreeGrafter"/>
</dbReference>
<feature type="transmembrane region" description="Helical" evidence="2">
    <location>
        <begin position="60"/>
        <end position="79"/>
    </location>
</feature>
<feature type="transmembrane region" description="Helical" evidence="2">
    <location>
        <begin position="35"/>
        <end position="54"/>
    </location>
</feature>
<dbReference type="InterPro" id="IPR036457">
    <property type="entry name" value="PPM-type-like_dom_sf"/>
</dbReference>
<feature type="transmembrane region" description="Helical" evidence="2">
    <location>
        <begin position="91"/>
        <end position="110"/>
    </location>
</feature>
<dbReference type="EMBL" id="OMOD01000081">
    <property type="protein sequence ID" value="SPF37184.1"/>
    <property type="molecule type" value="Genomic_DNA"/>
</dbReference>
<dbReference type="InterPro" id="IPR052016">
    <property type="entry name" value="Bact_Sigma-Reg"/>
</dbReference>
<dbReference type="PANTHER" id="PTHR43156:SF2">
    <property type="entry name" value="STAGE II SPORULATION PROTEIN E"/>
    <property type="match status" value="1"/>
</dbReference>
<protein>
    <submittedName>
        <fullName evidence="4">Putative Serine phosphatase</fullName>
    </submittedName>
</protein>
<keyword evidence="1" id="KW-0378">Hydrolase</keyword>
<dbReference type="SUPFAM" id="SSF81606">
    <property type="entry name" value="PP2C-like"/>
    <property type="match status" value="1"/>
</dbReference>
<dbReference type="PANTHER" id="PTHR43156">
    <property type="entry name" value="STAGE II SPORULATION PROTEIN E-RELATED"/>
    <property type="match status" value="1"/>
</dbReference>